<proteinExistence type="predicted"/>
<name>A0A8J9V5T6_9NEOP</name>
<dbReference type="Proteomes" id="UP000838878">
    <property type="component" value="Chromosome 11"/>
</dbReference>
<evidence type="ECO:0000313" key="2">
    <source>
        <dbReference type="EMBL" id="CAH0715928.1"/>
    </source>
</evidence>
<sequence length="66" mass="7200">MIAKAAATINLSGYVLFLYWKITIPIDARALFAPSRGAAHCTVHSAASPSLSRRRRPLFSNGRKSN</sequence>
<protein>
    <submittedName>
        <fullName evidence="2">Uncharacterized protein</fullName>
    </submittedName>
</protein>
<feature type="region of interest" description="Disordered" evidence="1">
    <location>
        <begin position="44"/>
        <end position="66"/>
    </location>
</feature>
<gene>
    <name evidence="2" type="ORF">BINO364_LOCUS2788</name>
</gene>
<dbReference type="EMBL" id="OV170231">
    <property type="protein sequence ID" value="CAH0715928.1"/>
    <property type="molecule type" value="Genomic_DNA"/>
</dbReference>
<evidence type="ECO:0000313" key="3">
    <source>
        <dbReference type="Proteomes" id="UP000838878"/>
    </source>
</evidence>
<dbReference type="AlphaFoldDB" id="A0A8J9V5T6"/>
<accession>A0A8J9V5T6</accession>
<reference evidence="2" key="1">
    <citation type="submission" date="2021-12" db="EMBL/GenBank/DDBJ databases">
        <authorList>
            <person name="Martin H S."/>
        </authorList>
    </citation>
    <scope>NUCLEOTIDE SEQUENCE</scope>
</reference>
<feature type="non-terminal residue" evidence="2">
    <location>
        <position position="66"/>
    </location>
</feature>
<evidence type="ECO:0000256" key="1">
    <source>
        <dbReference type="SAM" id="MobiDB-lite"/>
    </source>
</evidence>
<keyword evidence="3" id="KW-1185">Reference proteome</keyword>
<organism evidence="2 3">
    <name type="scientific">Brenthis ino</name>
    <name type="common">lesser marbled fritillary</name>
    <dbReference type="NCBI Taxonomy" id="405034"/>
    <lineage>
        <taxon>Eukaryota</taxon>
        <taxon>Metazoa</taxon>
        <taxon>Ecdysozoa</taxon>
        <taxon>Arthropoda</taxon>
        <taxon>Hexapoda</taxon>
        <taxon>Insecta</taxon>
        <taxon>Pterygota</taxon>
        <taxon>Neoptera</taxon>
        <taxon>Endopterygota</taxon>
        <taxon>Lepidoptera</taxon>
        <taxon>Glossata</taxon>
        <taxon>Ditrysia</taxon>
        <taxon>Papilionoidea</taxon>
        <taxon>Nymphalidae</taxon>
        <taxon>Heliconiinae</taxon>
        <taxon>Argynnini</taxon>
        <taxon>Brenthis</taxon>
    </lineage>
</organism>